<dbReference type="InterPro" id="IPR039424">
    <property type="entry name" value="SBP_5"/>
</dbReference>
<dbReference type="GO" id="GO:0030288">
    <property type="term" value="C:outer membrane-bounded periplasmic space"/>
    <property type="evidence" value="ECO:0007669"/>
    <property type="project" value="TreeGrafter"/>
</dbReference>
<dbReference type="Proteomes" id="UP000634206">
    <property type="component" value="Unassembled WGS sequence"/>
</dbReference>
<dbReference type="SUPFAM" id="SSF53850">
    <property type="entry name" value="Periplasmic binding protein-like II"/>
    <property type="match status" value="1"/>
</dbReference>
<evidence type="ECO:0000259" key="2">
    <source>
        <dbReference type="Pfam" id="PF00496"/>
    </source>
</evidence>
<dbReference type="InterPro" id="IPR000914">
    <property type="entry name" value="SBP_5_dom"/>
</dbReference>
<comment type="caution">
    <text evidence="3">The sequence shown here is derived from an EMBL/GenBank/DDBJ whole genome shotgun (WGS) entry which is preliminary data.</text>
</comment>
<dbReference type="GO" id="GO:0015833">
    <property type="term" value="P:peptide transport"/>
    <property type="evidence" value="ECO:0007669"/>
    <property type="project" value="TreeGrafter"/>
</dbReference>
<keyword evidence="1" id="KW-0732">Signal</keyword>
<evidence type="ECO:0000313" key="4">
    <source>
        <dbReference type="Proteomes" id="UP000634206"/>
    </source>
</evidence>
<dbReference type="PANTHER" id="PTHR30290">
    <property type="entry name" value="PERIPLASMIC BINDING COMPONENT OF ABC TRANSPORTER"/>
    <property type="match status" value="1"/>
</dbReference>
<feature type="domain" description="Solute-binding protein family 5" evidence="2">
    <location>
        <begin position="168"/>
        <end position="545"/>
    </location>
</feature>
<dbReference type="AlphaFoldDB" id="A0AAE2S8R2"/>
<name>A0AAE2S8R2_9BACT</name>
<dbReference type="RefSeq" id="WP_309488085.1">
    <property type="nucleotide sequence ID" value="NZ_JAENIG010000001.1"/>
</dbReference>
<evidence type="ECO:0000313" key="3">
    <source>
        <dbReference type="EMBL" id="MBK1853488.1"/>
    </source>
</evidence>
<dbReference type="EMBL" id="JAENIG010000001">
    <property type="protein sequence ID" value="MBK1853488.1"/>
    <property type="molecule type" value="Genomic_DNA"/>
</dbReference>
<reference evidence="3" key="1">
    <citation type="submission" date="2021-01" db="EMBL/GenBank/DDBJ databases">
        <title>Modified the classification status of verrucomicrobia.</title>
        <authorList>
            <person name="Feng X."/>
        </authorList>
    </citation>
    <scope>NUCLEOTIDE SEQUENCE</scope>
    <source>
        <strain evidence="3">5K15</strain>
    </source>
</reference>
<evidence type="ECO:0000256" key="1">
    <source>
        <dbReference type="ARBA" id="ARBA00022729"/>
    </source>
</evidence>
<dbReference type="Gene3D" id="3.40.190.10">
    <property type="entry name" value="Periplasmic binding protein-like II"/>
    <property type="match status" value="1"/>
</dbReference>
<proteinExistence type="predicted"/>
<dbReference type="Gene3D" id="3.10.105.10">
    <property type="entry name" value="Dipeptide-binding Protein, Domain 3"/>
    <property type="match status" value="1"/>
</dbReference>
<accession>A0AAE2S8R2</accession>
<organism evidence="3 4">
    <name type="scientific">Oceaniferula flava</name>
    <dbReference type="NCBI Taxonomy" id="2800421"/>
    <lineage>
        <taxon>Bacteria</taxon>
        <taxon>Pseudomonadati</taxon>
        <taxon>Verrucomicrobiota</taxon>
        <taxon>Verrucomicrobiia</taxon>
        <taxon>Verrucomicrobiales</taxon>
        <taxon>Verrucomicrobiaceae</taxon>
        <taxon>Oceaniferula</taxon>
    </lineage>
</organism>
<dbReference type="GO" id="GO:0042884">
    <property type="term" value="P:microcin transport"/>
    <property type="evidence" value="ECO:0007669"/>
    <property type="project" value="TreeGrafter"/>
</dbReference>
<protein>
    <recommendedName>
        <fullName evidence="2">Solute-binding protein family 5 domain-containing protein</fullName>
    </recommendedName>
</protein>
<sequence length="696" mass="80891">MAAAFSLSGCGDEEDVLERKLGFDEFVPKYNSYIKNWLAKEHSRVTKSLAEVEAQMAGAEGKAKTDLLDQKQELDRELGRIEFRQSLGDYFDFKEESELPDGLQWEDGMDQPEIGDPRAIKGGAFRYFISMFPATVRPFGKEANNSFRSYIYDDIEVATVGLHPKTMKVIPGTARRWALSEDGRTVYYELDPDARYNDGEPIPAKDYMVGIYVRVSDNVVAPYEKQYYREQYAQVTSYGDKYLAVSLPESKPLMPYFAALRPAPSHFYKDYAADYVDFYQWKVQPHAGPYYVRDEDIVKGVSITLTRDKDWWAKDKKYYRYRFNPDKLVYTTIRDISKAYELFRAGQLDIFGLTQPDYWYEKSEIDPVFDGYIERYKFYTQYPRVPRGAYLNLDRPILKNRDTRIGICHALNWQKVIDIVFRGDYSRLQQYSEGYGDLTNPNVKAREFSVTKAREYFAKAGYTEEGPDGILRKPSGERLAVTLSYAKVSYYPNVVAILKEEAKKAGMDLRADDQEGTVFYKTVMQKEHDMVIWGWGATPPFPRYYEGFHSKNAYDSLGNAKPQTNNITSYADEEMDKLTLNTRYARTVEEVKSNSWRIQEKIHDEALFSPGWVTSFVRLGSWRWVRWPDTEETPFNVPIIYLPNESYVFWIDSEMKRETEAAMRSNRTFPEVQKIIDVYQNGIPKSEPNDQDASNE</sequence>
<gene>
    <name evidence="3" type="ORF">JIN83_00800</name>
</gene>
<dbReference type="PANTHER" id="PTHR30290:SF64">
    <property type="entry name" value="ABC TRANSPORTER PERIPLASMIC BINDING PROTEIN"/>
    <property type="match status" value="1"/>
</dbReference>
<keyword evidence="4" id="KW-1185">Reference proteome</keyword>
<dbReference type="GO" id="GO:1904680">
    <property type="term" value="F:peptide transmembrane transporter activity"/>
    <property type="evidence" value="ECO:0007669"/>
    <property type="project" value="TreeGrafter"/>
</dbReference>
<dbReference type="Pfam" id="PF00496">
    <property type="entry name" value="SBP_bac_5"/>
    <property type="match status" value="1"/>
</dbReference>